<comment type="caution">
    <text evidence="3">The sequence shown here is derived from an EMBL/GenBank/DDBJ whole genome shotgun (WGS) entry which is preliminary data.</text>
</comment>
<dbReference type="SUPFAM" id="SSF53335">
    <property type="entry name" value="S-adenosyl-L-methionine-dependent methyltransferases"/>
    <property type="match status" value="1"/>
</dbReference>
<proteinExistence type="predicted"/>
<protein>
    <submittedName>
        <fullName evidence="3">Class I SAM-dependent methyltransferase</fullName>
    </submittedName>
</protein>
<gene>
    <name evidence="3" type="ORF">KGA66_19715</name>
</gene>
<dbReference type="GO" id="GO:0005886">
    <property type="term" value="C:plasma membrane"/>
    <property type="evidence" value="ECO:0007669"/>
    <property type="project" value="TreeGrafter"/>
</dbReference>
<keyword evidence="1 3" id="KW-0489">Methyltransferase</keyword>
<keyword evidence="4" id="KW-1185">Reference proteome</keyword>
<dbReference type="InterPro" id="IPR029063">
    <property type="entry name" value="SAM-dependent_MTases_sf"/>
</dbReference>
<evidence type="ECO:0000256" key="1">
    <source>
        <dbReference type="ARBA" id="ARBA00022603"/>
    </source>
</evidence>
<dbReference type="GO" id="GO:0071770">
    <property type="term" value="P:DIM/DIP cell wall layer assembly"/>
    <property type="evidence" value="ECO:0007669"/>
    <property type="project" value="TreeGrafter"/>
</dbReference>
<dbReference type="AlphaFoldDB" id="A0A8J8BCN3"/>
<dbReference type="EMBL" id="JAGSXH010000077">
    <property type="protein sequence ID" value="MBS2965287.1"/>
    <property type="molecule type" value="Genomic_DNA"/>
</dbReference>
<name>A0A8J8BCN3_9ACTN</name>
<dbReference type="Proteomes" id="UP000677913">
    <property type="component" value="Unassembled WGS sequence"/>
</dbReference>
<evidence type="ECO:0000313" key="4">
    <source>
        <dbReference type="Proteomes" id="UP000677913"/>
    </source>
</evidence>
<organism evidence="3 4">
    <name type="scientific">Actinocrinis puniceicyclus</name>
    <dbReference type="NCBI Taxonomy" id="977794"/>
    <lineage>
        <taxon>Bacteria</taxon>
        <taxon>Bacillati</taxon>
        <taxon>Actinomycetota</taxon>
        <taxon>Actinomycetes</taxon>
        <taxon>Catenulisporales</taxon>
        <taxon>Actinospicaceae</taxon>
        <taxon>Actinocrinis</taxon>
    </lineage>
</organism>
<dbReference type="Gene3D" id="3.40.50.150">
    <property type="entry name" value="Vaccinia Virus protein VP39"/>
    <property type="match status" value="1"/>
</dbReference>
<dbReference type="GO" id="GO:0032259">
    <property type="term" value="P:methylation"/>
    <property type="evidence" value="ECO:0007669"/>
    <property type="project" value="UniProtKB-KW"/>
</dbReference>
<reference evidence="3" key="1">
    <citation type="submission" date="2021-04" db="EMBL/GenBank/DDBJ databases">
        <title>Genome based classification of Actinospica acidithermotolerans sp. nov., an actinobacterium isolated from an Indonesian hot spring.</title>
        <authorList>
            <person name="Kusuma A.B."/>
            <person name="Putra K.E."/>
            <person name="Nafisah S."/>
            <person name="Loh J."/>
            <person name="Nouioui I."/>
            <person name="Goodfellow M."/>
        </authorList>
    </citation>
    <scope>NUCLEOTIDE SEQUENCE</scope>
    <source>
        <strain evidence="3">DSM 45618</strain>
    </source>
</reference>
<keyword evidence="2" id="KW-0808">Transferase</keyword>
<accession>A0A8J8BCN3</accession>
<dbReference type="GO" id="GO:0008168">
    <property type="term" value="F:methyltransferase activity"/>
    <property type="evidence" value="ECO:0007669"/>
    <property type="project" value="UniProtKB-KW"/>
</dbReference>
<evidence type="ECO:0000256" key="2">
    <source>
        <dbReference type="ARBA" id="ARBA00022679"/>
    </source>
</evidence>
<dbReference type="PANTHER" id="PTHR40048">
    <property type="entry name" value="RHAMNOSYL O-METHYLTRANSFERASE"/>
    <property type="match status" value="1"/>
</dbReference>
<dbReference type="Pfam" id="PF13578">
    <property type="entry name" value="Methyltransf_24"/>
    <property type="match status" value="1"/>
</dbReference>
<sequence>MDPRVWAAFQEATGFMPQHEARALYAAALDGARIGPLVEIGTYLGKSAILLAAAARARGRTLLTVDHHRGSEEHQPGWEYHDPALVDPELGLLDTLPGARRALARAGLERDVIMIVGRSPQVAALWRLPLGFVFIDGGHTDEAAQADYASWSPLVAAGGLLAIHDVFPDPADGGQAPYRIYLCALESGRFAEDPRLSGTGSLRVLRRC</sequence>
<evidence type="ECO:0000313" key="3">
    <source>
        <dbReference type="EMBL" id="MBS2965287.1"/>
    </source>
</evidence>
<dbReference type="PANTHER" id="PTHR40048:SF1">
    <property type="entry name" value="RHAMNOSYL O-METHYLTRANSFERASE"/>
    <property type="match status" value="1"/>
</dbReference>